<protein>
    <submittedName>
        <fullName evidence="3">Uncharacterized protein</fullName>
    </submittedName>
</protein>
<dbReference type="RefSeq" id="WP_319953066.1">
    <property type="nucleotide sequence ID" value="NZ_JAXAVX010000001.1"/>
</dbReference>
<dbReference type="EMBL" id="JAXAVX010000001">
    <property type="protein sequence ID" value="MDX8150926.1"/>
    <property type="molecule type" value="Genomic_DNA"/>
</dbReference>
<feature type="signal peptide" evidence="2">
    <location>
        <begin position="1"/>
        <end position="37"/>
    </location>
</feature>
<dbReference type="InterPro" id="IPR006311">
    <property type="entry name" value="TAT_signal"/>
</dbReference>
<keyword evidence="4" id="KW-1185">Reference proteome</keyword>
<sequence length="416" mass="42755">MRTTPATPRRRLLSAVATTAAAVATGAVGLSAGSAAASGGPEAQAQPRLSGGTCARGWTGPKSYTAKQQLLARRPDGGVPNGVASEPAFSRDSRANRYVAYTSTATDIAVPVTPGRRNVFVAVRTGRVSKNANHWTLGRSDLVSVAPGGVAADGDSWGASISGWSGGRDQARGARLLAFLSTATNLTADGNPGGTGAFIRKVGGGGIARIAAPGAATGVAVSGDSKYVYVSTDLGLFLWHAGKVRRLLTGGGISSPSTTFNGAQAAYERDGVVWTIRRAGGRRRITEGHHPQTDGGDMSTGRRRGLVRSITFTRAGGAYRAETAKAKIRVKRFGNTQAAPASNAGGSAIAFGNGVHACLEVELIDETRRRGGYSIPQGQCPEGQGTVTDVSVSTRYNYLAFSCSGGALFLQYVGPK</sequence>
<proteinExistence type="predicted"/>
<dbReference type="PROSITE" id="PS51318">
    <property type="entry name" value="TAT"/>
    <property type="match status" value="1"/>
</dbReference>
<dbReference type="SUPFAM" id="SSF82171">
    <property type="entry name" value="DPP6 N-terminal domain-like"/>
    <property type="match status" value="1"/>
</dbReference>
<dbReference type="Proteomes" id="UP001277761">
    <property type="component" value="Unassembled WGS sequence"/>
</dbReference>
<keyword evidence="2" id="KW-0732">Signal</keyword>
<reference evidence="3 4" key="1">
    <citation type="submission" date="2023-11" db="EMBL/GenBank/DDBJ databases">
        <authorList>
            <person name="Xu M."/>
            <person name="Jiang T."/>
        </authorList>
    </citation>
    <scope>NUCLEOTIDE SEQUENCE [LARGE SCALE GENOMIC DNA]</scope>
    <source>
        <strain evidence="3 4">SD</strain>
    </source>
</reference>
<comment type="caution">
    <text evidence="3">The sequence shown here is derived from an EMBL/GenBank/DDBJ whole genome shotgun (WGS) entry which is preliminary data.</text>
</comment>
<name>A0ABU4VGH0_9ACTN</name>
<organism evidence="3 4">
    <name type="scientific">Patulibacter brassicae</name>
    <dbReference type="NCBI Taxonomy" id="1705717"/>
    <lineage>
        <taxon>Bacteria</taxon>
        <taxon>Bacillati</taxon>
        <taxon>Actinomycetota</taxon>
        <taxon>Thermoleophilia</taxon>
        <taxon>Solirubrobacterales</taxon>
        <taxon>Patulibacteraceae</taxon>
        <taxon>Patulibacter</taxon>
    </lineage>
</organism>
<evidence type="ECO:0000256" key="2">
    <source>
        <dbReference type="SAM" id="SignalP"/>
    </source>
</evidence>
<gene>
    <name evidence="3" type="ORF">SK069_04915</name>
</gene>
<evidence type="ECO:0000256" key="1">
    <source>
        <dbReference type="SAM" id="MobiDB-lite"/>
    </source>
</evidence>
<feature type="region of interest" description="Disordered" evidence="1">
    <location>
        <begin position="32"/>
        <end position="57"/>
    </location>
</feature>
<feature type="chain" id="PRO_5045571959" evidence="2">
    <location>
        <begin position="38"/>
        <end position="416"/>
    </location>
</feature>
<evidence type="ECO:0000313" key="3">
    <source>
        <dbReference type="EMBL" id="MDX8150926.1"/>
    </source>
</evidence>
<accession>A0ABU4VGH0</accession>
<evidence type="ECO:0000313" key="4">
    <source>
        <dbReference type="Proteomes" id="UP001277761"/>
    </source>
</evidence>